<evidence type="ECO:0000313" key="2">
    <source>
        <dbReference type="Proteomes" id="UP000035213"/>
    </source>
</evidence>
<dbReference type="GO" id="GO:0003676">
    <property type="term" value="F:nucleic acid binding"/>
    <property type="evidence" value="ECO:0007669"/>
    <property type="project" value="InterPro"/>
</dbReference>
<evidence type="ECO:0000313" key="1">
    <source>
        <dbReference type="EMBL" id="AKK74973.1"/>
    </source>
</evidence>
<name>A0A0G3MAM6_CHRGL</name>
<reference evidence="1 2" key="1">
    <citation type="submission" date="2014-11" db="EMBL/GenBank/DDBJ databases">
        <authorList>
            <person name="Park G.-S."/>
            <person name="Hong S.-J."/>
            <person name="Jung B.K."/>
            <person name="Khan A.R."/>
            <person name="Kwak Y."/>
            <person name="Shin J.-H."/>
        </authorList>
    </citation>
    <scope>NUCLEOTIDE SEQUENCE [LARGE SCALE GENOMIC DNA]</scope>
    <source>
        <strain evidence="1 2">DSM 27622</strain>
    </source>
</reference>
<dbReference type="RefSeq" id="WP_156173306.1">
    <property type="nucleotide sequence ID" value="NZ_CP009928.1"/>
</dbReference>
<dbReference type="Proteomes" id="UP000035213">
    <property type="component" value="Chromosome"/>
</dbReference>
<accession>A0A0G3MAM6</accession>
<organism evidence="1 2">
    <name type="scientific">Chryseobacterium gallinarum</name>
    <dbReference type="NCBI Taxonomy" id="1324352"/>
    <lineage>
        <taxon>Bacteria</taxon>
        <taxon>Pseudomonadati</taxon>
        <taxon>Bacteroidota</taxon>
        <taxon>Flavobacteriia</taxon>
        <taxon>Flavobacteriales</taxon>
        <taxon>Weeksellaceae</taxon>
        <taxon>Chryseobacterium group</taxon>
        <taxon>Chryseobacterium</taxon>
    </lineage>
</organism>
<dbReference type="AlphaFoldDB" id="A0A0G3MAM6"/>
<dbReference type="PATRIC" id="fig|1324352.5.peg.3205"/>
<sequence>MNLQPTDILIRQSGSNESIWLSERLIAEICGLEDSYLKVARIRYKKTVRPCDLAKAKDFMPDSGKSWRWAKVSGHFYYCLNNIPNKAPKHYRNMFGDGEALLDAYKTVCQSKEETTLERRFKKHLKLVSPQYSEFYKDVNDIQRAALSKACAVLDFILDEKDDYPGTANKLYKDLSPVLSEMDLQYIPHNYLKLKEKITILETTDQAIVDIIRLPRAGNNNAEIYNDPEVFSWVMQMYADDSTFSQEHIIRKVTQMCELTLKKAPSRRWYGQTIFEQSKTQFLTGLKRFGASSRKSYIHRSYIPTQNALYAGDCWEMDATRVNMISHEGEITVIDKNGNSKTKKVEKYIIVVAVRDVHSGDILGYSFDYEENHFVYTEAMKMAVQNAGYLPFEWITDRFPGHNTPQMTDLFERMKGQGVKISFTSKANDKAKMERWFRTLQSVFFMDSKYFYGEGIQSRAKYAHRSAEYLKRIKKEAKKQGWNLEKSIEEASVHIEKYRVTPYSQYSRKHSKVHQSPSELHDHSEKPHVTFLSGATISKLFDARKKITLGNNGQITTEIVGVEFTYMISPAYYDIIKNYHGKRIVMTYDINDLSIVFLWAETNNLLVSLCEAELFEKPITKGPNKDLSAVGKAKARAQQIAELRDQELASMIGEDSQLMGQYTEKQISNAFEDNYLNEGYTIPLKKASGDDYSPEDIEDAILKNTSLNY</sequence>
<dbReference type="KEGG" id="cgn:OK18_15375"/>
<dbReference type="InterPro" id="IPR036397">
    <property type="entry name" value="RNaseH_sf"/>
</dbReference>
<evidence type="ECO:0008006" key="3">
    <source>
        <dbReference type="Google" id="ProtNLM"/>
    </source>
</evidence>
<dbReference type="EMBL" id="CP009928">
    <property type="protein sequence ID" value="AKK74973.1"/>
    <property type="molecule type" value="Genomic_DNA"/>
</dbReference>
<protein>
    <recommendedName>
        <fullName evidence="3">DDE-type integrase/transposase/recombinase</fullName>
    </recommendedName>
</protein>
<dbReference type="Gene3D" id="3.30.420.10">
    <property type="entry name" value="Ribonuclease H-like superfamily/Ribonuclease H"/>
    <property type="match status" value="1"/>
</dbReference>
<dbReference type="STRING" id="1324352.OK18_15375"/>
<gene>
    <name evidence="1" type="ORF">OK18_15375</name>
</gene>
<proteinExistence type="predicted"/>
<dbReference type="InterPro" id="IPR012337">
    <property type="entry name" value="RNaseH-like_sf"/>
</dbReference>
<dbReference type="SUPFAM" id="SSF53098">
    <property type="entry name" value="Ribonuclease H-like"/>
    <property type="match status" value="1"/>
</dbReference>
<dbReference type="OrthoDB" id="913040at2"/>